<reference evidence="2 3" key="1">
    <citation type="journal article" date="2016" name="Nat. Commun.">
        <title>Thousands of microbial genomes shed light on interconnected biogeochemical processes in an aquifer system.</title>
        <authorList>
            <person name="Anantharaman K."/>
            <person name="Brown C.T."/>
            <person name="Hug L.A."/>
            <person name="Sharon I."/>
            <person name="Castelle C.J."/>
            <person name="Probst A.J."/>
            <person name="Thomas B.C."/>
            <person name="Singh A."/>
            <person name="Wilkins M.J."/>
            <person name="Karaoz U."/>
            <person name="Brodie E.L."/>
            <person name="Williams K.H."/>
            <person name="Hubbard S.S."/>
            <person name="Banfield J.F."/>
        </authorList>
    </citation>
    <scope>NUCLEOTIDE SEQUENCE [LARGE SCALE GENOMIC DNA]</scope>
</reference>
<sequence length="177" mass="19994">MKLLDNIKRNILLINTDSPVYFYWSTLAIVVFGVFGIIPLSTNLVKKAQTINKSQGIIANMQHKKIQLEDAKNELNQVQNYLPNLNIYIPNEINLEDYMVEIVGSAAKTGFFVKKFNPDENVLPDGIEVKVTLEGGASPVTLVKDIENLKRIVKIEKVTTYVTDNGQKIELIIKVYK</sequence>
<gene>
    <name evidence="2" type="ORF">A3K42_01540</name>
</gene>
<dbReference type="GO" id="GO:0043107">
    <property type="term" value="P:type IV pilus-dependent motility"/>
    <property type="evidence" value="ECO:0007669"/>
    <property type="project" value="InterPro"/>
</dbReference>
<dbReference type="EMBL" id="MEUS01000014">
    <property type="protein sequence ID" value="OGC38803.1"/>
    <property type="molecule type" value="Genomic_DNA"/>
</dbReference>
<dbReference type="GO" id="GO:0043683">
    <property type="term" value="P:type IV pilus assembly"/>
    <property type="evidence" value="ECO:0007669"/>
    <property type="project" value="InterPro"/>
</dbReference>
<organism evidence="2 3">
    <name type="scientific">candidate division WWE3 bacterium RBG_13_37_7</name>
    <dbReference type="NCBI Taxonomy" id="1802609"/>
    <lineage>
        <taxon>Bacteria</taxon>
        <taxon>Katanobacteria</taxon>
    </lineage>
</organism>
<evidence type="ECO:0000256" key="1">
    <source>
        <dbReference type="SAM" id="Phobius"/>
    </source>
</evidence>
<keyword evidence="1" id="KW-1133">Transmembrane helix</keyword>
<dbReference type="Pfam" id="PF04350">
    <property type="entry name" value="PilO"/>
    <property type="match status" value="1"/>
</dbReference>
<proteinExistence type="predicted"/>
<feature type="transmembrane region" description="Helical" evidence="1">
    <location>
        <begin position="20"/>
        <end position="45"/>
    </location>
</feature>
<dbReference type="InterPro" id="IPR007445">
    <property type="entry name" value="PilO"/>
</dbReference>
<accession>A0A1F4U3E7</accession>
<comment type="caution">
    <text evidence="2">The sequence shown here is derived from an EMBL/GenBank/DDBJ whole genome shotgun (WGS) entry which is preliminary data.</text>
</comment>
<evidence type="ECO:0000313" key="2">
    <source>
        <dbReference type="EMBL" id="OGC38803.1"/>
    </source>
</evidence>
<name>A0A1F4U3E7_UNCKA</name>
<keyword evidence="1" id="KW-0472">Membrane</keyword>
<evidence type="ECO:0000313" key="3">
    <source>
        <dbReference type="Proteomes" id="UP000178270"/>
    </source>
</evidence>
<protein>
    <submittedName>
        <fullName evidence="2">Uncharacterized protein</fullName>
    </submittedName>
</protein>
<dbReference type="Proteomes" id="UP000178270">
    <property type="component" value="Unassembled WGS sequence"/>
</dbReference>
<keyword evidence="1" id="KW-0812">Transmembrane</keyword>
<dbReference type="AlphaFoldDB" id="A0A1F4U3E7"/>